<evidence type="ECO:0000256" key="1">
    <source>
        <dbReference type="ARBA" id="ARBA00009199"/>
    </source>
</evidence>
<comment type="similarity">
    <text evidence="1">Belongs to the amidase family.</text>
</comment>
<dbReference type="InterPro" id="IPR023631">
    <property type="entry name" value="Amidase_dom"/>
</dbReference>
<gene>
    <name evidence="3" type="ORF">RSO01_64830</name>
</gene>
<dbReference type="PANTHER" id="PTHR11895:SF151">
    <property type="entry name" value="GLUTAMYL-TRNA(GLN) AMIDOTRANSFERASE SUBUNIT A"/>
    <property type="match status" value="1"/>
</dbReference>
<dbReference type="InterPro" id="IPR036928">
    <property type="entry name" value="AS_sf"/>
</dbReference>
<evidence type="ECO:0000313" key="4">
    <source>
        <dbReference type="Proteomes" id="UP000321058"/>
    </source>
</evidence>
<dbReference type="RefSeq" id="WP_147154673.1">
    <property type="nucleotide sequence ID" value="NZ_BKAJ01000126.1"/>
</dbReference>
<evidence type="ECO:0000313" key="3">
    <source>
        <dbReference type="EMBL" id="GEP59317.1"/>
    </source>
</evidence>
<proteinExistence type="inferred from homology"/>
<evidence type="ECO:0000259" key="2">
    <source>
        <dbReference type="Pfam" id="PF01425"/>
    </source>
</evidence>
<dbReference type="PANTHER" id="PTHR11895">
    <property type="entry name" value="TRANSAMIDASE"/>
    <property type="match status" value="1"/>
</dbReference>
<dbReference type="Pfam" id="PF01425">
    <property type="entry name" value="Amidase"/>
    <property type="match status" value="1"/>
</dbReference>
<protein>
    <submittedName>
        <fullName evidence="3">Amidase</fullName>
    </submittedName>
</protein>
<dbReference type="EMBL" id="BKAJ01000126">
    <property type="protein sequence ID" value="GEP59317.1"/>
    <property type="molecule type" value="Genomic_DNA"/>
</dbReference>
<accession>A0A512NK48</accession>
<comment type="caution">
    <text evidence="3">The sequence shown here is derived from an EMBL/GenBank/DDBJ whole genome shotgun (WGS) entry which is preliminary data.</text>
</comment>
<reference evidence="3 4" key="1">
    <citation type="submission" date="2019-07" db="EMBL/GenBank/DDBJ databases">
        <title>Whole genome shotgun sequence of Reyranella soli NBRC 108950.</title>
        <authorList>
            <person name="Hosoyama A."/>
            <person name="Uohara A."/>
            <person name="Ohji S."/>
            <person name="Ichikawa N."/>
        </authorList>
    </citation>
    <scope>NUCLEOTIDE SEQUENCE [LARGE SCALE GENOMIC DNA]</scope>
    <source>
        <strain evidence="3 4">NBRC 108950</strain>
    </source>
</reference>
<organism evidence="3 4">
    <name type="scientific">Reyranella soli</name>
    <dbReference type="NCBI Taxonomy" id="1230389"/>
    <lineage>
        <taxon>Bacteria</taxon>
        <taxon>Pseudomonadati</taxon>
        <taxon>Pseudomonadota</taxon>
        <taxon>Alphaproteobacteria</taxon>
        <taxon>Hyphomicrobiales</taxon>
        <taxon>Reyranellaceae</taxon>
        <taxon>Reyranella</taxon>
    </lineage>
</organism>
<name>A0A512NK48_9HYPH</name>
<dbReference type="SUPFAM" id="SSF75304">
    <property type="entry name" value="Amidase signature (AS) enzymes"/>
    <property type="match status" value="1"/>
</dbReference>
<dbReference type="Gene3D" id="3.90.1300.10">
    <property type="entry name" value="Amidase signature (AS) domain"/>
    <property type="match status" value="1"/>
</dbReference>
<dbReference type="OrthoDB" id="9777859at2"/>
<dbReference type="AlphaFoldDB" id="A0A512NK48"/>
<dbReference type="GO" id="GO:0003824">
    <property type="term" value="F:catalytic activity"/>
    <property type="evidence" value="ECO:0007669"/>
    <property type="project" value="InterPro"/>
</dbReference>
<keyword evidence="4" id="KW-1185">Reference proteome</keyword>
<feature type="domain" description="Amidase" evidence="2">
    <location>
        <begin position="26"/>
        <end position="416"/>
    </location>
</feature>
<dbReference type="Proteomes" id="UP000321058">
    <property type="component" value="Unassembled WGS sequence"/>
</dbReference>
<dbReference type="InterPro" id="IPR000120">
    <property type="entry name" value="Amidase"/>
</dbReference>
<sequence length="428" mass="46431">MAKSPNRLSASEAVLRMAQKRLKARDLVEACLDRIEAREGQVHAWEALDPDGARKRADVLDKRSRPTGPLHGIPLAVKDIIATKTMPTTCGSPIYRDHVVGKDADCVTRLVKAGAIVLGKAVTTEFAGGHAGKTHNPHNLRHTPAGSSSGSAAAVADFMVPVGYGTQTAGSVIRPGAFNGVVAYKGSYGWADMTGIKAYAPFLDTLGFFAREANDLALIRAAYGHAPADPIPGPPARPPRIGLIRTPWWDIAEPYNRKNIEEAARTLRAAGARVREWQAPDNWANLMQAQHRIMTKEATQSYAKERARSSHLFSPIMHGVMEEGDAVSRKQYADAKKRRRTALAQLDDAWTRFDILLAPSAKGEAPSGLGNTGDPIFNRFWTLLGTPCIALPFNTGPFGLPLSVQLVGARGTDDQLIAWARWVERKLS</sequence>